<keyword evidence="3" id="KW-1185">Reference proteome</keyword>
<feature type="transmembrane region" description="Helical" evidence="2">
    <location>
        <begin position="35"/>
        <end position="55"/>
    </location>
</feature>
<evidence type="ECO:0000313" key="4">
    <source>
        <dbReference type="RefSeq" id="XP_014679071.1"/>
    </source>
</evidence>
<evidence type="ECO:0000313" key="3">
    <source>
        <dbReference type="Proteomes" id="UP000695022"/>
    </source>
</evidence>
<reference evidence="4" key="1">
    <citation type="submission" date="2025-08" db="UniProtKB">
        <authorList>
            <consortium name="RefSeq"/>
        </authorList>
    </citation>
    <scope>IDENTIFICATION</scope>
</reference>
<feature type="compositionally biased region" description="Low complexity" evidence="1">
    <location>
        <begin position="149"/>
        <end position="180"/>
    </location>
</feature>
<keyword evidence="2" id="KW-0472">Membrane</keyword>
<sequence length="203" mass="22031">MASGAIYSILPTHQRYVNGVPIPQTRKTLRLREKYVVLMVFVTFVTVCFGAFFFLPELRGRVQKDGPDLLLPKRGAIPGIISHDDADVADVHKIMDKANLNAKIEFELARDKLRDQLGHRAEDAAVVAKPAATERPPAPAPPARPNTPTPDARQVAPPEQTDPPAAAAAVVVPAQPGPLVLGSQKFGEPADEATKLRRDTVRE</sequence>
<dbReference type="Proteomes" id="UP000695022">
    <property type="component" value="Unplaced"/>
</dbReference>
<feature type="non-terminal residue" evidence="4">
    <location>
        <position position="203"/>
    </location>
</feature>
<feature type="region of interest" description="Disordered" evidence="1">
    <location>
        <begin position="125"/>
        <end position="203"/>
    </location>
</feature>
<organism evidence="3 4">
    <name type="scientific">Priapulus caudatus</name>
    <name type="common">Priapulid worm</name>
    <dbReference type="NCBI Taxonomy" id="37621"/>
    <lineage>
        <taxon>Eukaryota</taxon>
        <taxon>Metazoa</taxon>
        <taxon>Ecdysozoa</taxon>
        <taxon>Scalidophora</taxon>
        <taxon>Priapulida</taxon>
        <taxon>Priapulimorpha</taxon>
        <taxon>Priapulimorphida</taxon>
        <taxon>Priapulidae</taxon>
        <taxon>Priapulus</taxon>
    </lineage>
</organism>
<protein>
    <submittedName>
        <fullName evidence="4">Mannosyl-oligosaccharide 1,2-alpha-mannosidase IB-like</fullName>
    </submittedName>
</protein>
<dbReference type="RefSeq" id="XP_014679071.1">
    <property type="nucleotide sequence ID" value="XM_014823585.1"/>
</dbReference>
<evidence type="ECO:0000256" key="2">
    <source>
        <dbReference type="SAM" id="Phobius"/>
    </source>
</evidence>
<gene>
    <name evidence="4" type="primary">LOC106818915</name>
</gene>
<feature type="compositionally biased region" description="Basic and acidic residues" evidence="1">
    <location>
        <begin position="192"/>
        <end position="203"/>
    </location>
</feature>
<feature type="compositionally biased region" description="Pro residues" evidence="1">
    <location>
        <begin position="136"/>
        <end position="148"/>
    </location>
</feature>
<accession>A0ABM1F3Q0</accession>
<keyword evidence="2" id="KW-0812">Transmembrane</keyword>
<proteinExistence type="predicted"/>
<dbReference type="GeneID" id="106818915"/>
<keyword evidence="2" id="KW-1133">Transmembrane helix</keyword>
<name>A0ABM1F3Q0_PRICU</name>
<evidence type="ECO:0000256" key="1">
    <source>
        <dbReference type="SAM" id="MobiDB-lite"/>
    </source>
</evidence>
<feature type="compositionally biased region" description="Low complexity" evidence="1">
    <location>
        <begin position="125"/>
        <end position="135"/>
    </location>
</feature>